<evidence type="ECO:0000256" key="2">
    <source>
        <dbReference type="ARBA" id="ARBA00008017"/>
    </source>
</evidence>
<dbReference type="InterPro" id="IPR049278">
    <property type="entry name" value="MS_channel_C"/>
</dbReference>
<feature type="chain" id="PRO_5023018023" evidence="9">
    <location>
        <begin position="29"/>
        <end position="423"/>
    </location>
</feature>
<comment type="subcellular location">
    <subcellularLocation>
        <location evidence="1">Cell membrane</location>
        <topology evidence="1">Multi-pass membrane protein</topology>
    </subcellularLocation>
</comment>
<keyword evidence="4 8" id="KW-0812">Transmembrane</keyword>
<dbReference type="InterPro" id="IPR011014">
    <property type="entry name" value="MscS_channel_TM-2"/>
</dbReference>
<evidence type="ECO:0000256" key="3">
    <source>
        <dbReference type="ARBA" id="ARBA00022475"/>
    </source>
</evidence>
<keyword evidence="12" id="KW-1185">Reference proteome</keyword>
<keyword evidence="9" id="KW-0732">Signal</keyword>
<evidence type="ECO:0000256" key="1">
    <source>
        <dbReference type="ARBA" id="ARBA00004651"/>
    </source>
</evidence>
<dbReference type="KEGG" id="bbae:FRD01_10275"/>
<feature type="transmembrane region" description="Helical" evidence="8">
    <location>
        <begin position="172"/>
        <end position="189"/>
    </location>
</feature>
<feature type="compositionally biased region" description="Basic and acidic residues" evidence="7">
    <location>
        <begin position="405"/>
        <end position="415"/>
    </location>
</feature>
<dbReference type="GO" id="GO:0008381">
    <property type="term" value="F:mechanosensitive monoatomic ion channel activity"/>
    <property type="evidence" value="ECO:0007669"/>
    <property type="project" value="InterPro"/>
</dbReference>
<name>A0A5B8XRP6_9DELT</name>
<dbReference type="InterPro" id="IPR007055">
    <property type="entry name" value="BON_dom"/>
</dbReference>
<dbReference type="PANTHER" id="PTHR30221:SF1">
    <property type="entry name" value="SMALL-CONDUCTANCE MECHANOSENSITIVE CHANNEL"/>
    <property type="match status" value="1"/>
</dbReference>
<dbReference type="RefSeq" id="WP_146959314.1">
    <property type="nucleotide sequence ID" value="NZ_CP042467.1"/>
</dbReference>
<evidence type="ECO:0000313" key="12">
    <source>
        <dbReference type="Proteomes" id="UP000321595"/>
    </source>
</evidence>
<feature type="region of interest" description="Disordered" evidence="7">
    <location>
        <begin position="390"/>
        <end position="423"/>
    </location>
</feature>
<reference evidence="11 12" key="1">
    <citation type="submission" date="2019-08" db="EMBL/GenBank/DDBJ databases">
        <authorList>
            <person name="Liang Q."/>
        </authorList>
    </citation>
    <scope>NUCLEOTIDE SEQUENCE [LARGE SCALE GENOMIC DNA]</scope>
    <source>
        <strain evidence="11 12">V1718</strain>
    </source>
</reference>
<dbReference type="Pfam" id="PF21082">
    <property type="entry name" value="MS_channel_3rd"/>
    <property type="match status" value="1"/>
</dbReference>
<feature type="compositionally biased region" description="Acidic residues" evidence="7">
    <location>
        <begin position="392"/>
        <end position="401"/>
    </location>
</feature>
<organism evidence="11 12">
    <name type="scientific">Microvenator marinus</name>
    <dbReference type="NCBI Taxonomy" id="2600177"/>
    <lineage>
        <taxon>Bacteria</taxon>
        <taxon>Deltaproteobacteria</taxon>
        <taxon>Bradymonadales</taxon>
        <taxon>Microvenatoraceae</taxon>
        <taxon>Microvenator</taxon>
    </lineage>
</organism>
<dbReference type="InterPro" id="IPR011066">
    <property type="entry name" value="MscS_channel_C_sf"/>
</dbReference>
<evidence type="ECO:0000259" key="10">
    <source>
        <dbReference type="PROSITE" id="PS50914"/>
    </source>
</evidence>
<dbReference type="PANTHER" id="PTHR30221">
    <property type="entry name" value="SMALL-CONDUCTANCE MECHANOSENSITIVE CHANNEL"/>
    <property type="match status" value="1"/>
</dbReference>
<feature type="signal peptide" evidence="9">
    <location>
        <begin position="1"/>
        <end position="28"/>
    </location>
</feature>
<sequence length="423" mass="46698">MNRKISALAFVLSLFFSLWPCTTEKAYAQTSADSVEVSAEDLAVQKRLNAIFKRIDSLKGIRAEVASGVVMLTGVANETSHVEEAQELAQKMDGVIWVDADVEVQIDVVKRVAPAWEKTIELGSALTQRLPLIAIGLVVLVVFWFLAGFIGRRFPLRGLSDKPLAAEFSRNGIKAFIILIGLSITLEIWGIASLVAAFVGTAGIVSIGIGFAFKDVVENYLGGVLLGLRQPFYKDDHVDIAGFEGRVIRLTSRETILMTLDGNHLTIPNAMVFKSVLYNFSRNPLRRFDFTFGVAPDSEFRKIIPLGLETLRKTEGVLQEPPPLVRIESVGDYTLNIVFNAWVDQKENDFVAVKSEAIRRVNRAFLAAGIDMPEPMRRITIVDSEKPATQVDELEVSEEPMIDTSVDRSLDKQIDAADNSGIQ</sequence>
<dbReference type="InterPro" id="IPR045275">
    <property type="entry name" value="MscS_archaea/bacteria_type"/>
</dbReference>
<dbReference type="Gene3D" id="2.30.30.60">
    <property type="match status" value="1"/>
</dbReference>
<protein>
    <submittedName>
        <fullName evidence="11">Mechanosensitive ion channel</fullName>
    </submittedName>
</protein>
<evidence type="ECO:0000256" key="8">
    <source>
        <dbReference type="SAM" id="Phobius"/>
    </source>
</evidence>
<keyword evidence="6 8" id="KW-0472">Membrane</keyword>
<dbReference type="Proteomes" id="UP000321595">
    <property type="component" value="Chromosome"/>
</dbReference>
<keyword evidence="3" id="KW-1003">Cell membrane</keyword>
<dbReference type="GO" id="GO:0005886">
    <property type="term" value="C:plasma membrane"/>
    <property type="evidence" value="ECO:0007669"/>
    <property type="project" value="UniProtKB-SubCell"/>
</dbReference>
<feature type="domain" description="BON" evidence="10">
    <location>
        <begin position="40"/>
        <end position="106"/>
    </location>
</feature>
<evidence type="ECO:0000256" key="7">
    <source>
        <dbReference type="SAM" id="MobiDB-lite"/>
    </source>
</evidence>
<accession>A0A5B8XRP6</accession>
<dbReference type="SUPFAM" id="SSF50182">
    <property type="entry name" value="Sm-like ribonucleoproteins"/>
    <property type="match status" value="1"/>
</dbReference>
<gene>
    <name evidence="11" type="ORF">FRD01_10275</name>
</gene>
<dbReference type="InterPro" id="IPR023408">
    <property type="entry name" value="MscS_beta-dom_sf"/>
</dbReference>
<feature type="transmembrane region" description="Helical" evidence="8">
    <location>
        <begin position="130"/>
        <end position="151"/>
    </location>
</feature>
<dbReference type="AlphaFoldDB" id="A0A5B8XRP6"/>
<evidence type="ECO:0000256" key="5">
    <source>
        <dbReference type="ARBA" id="ARBA00022989"/>
    </source>
</evidence>
<comment type="similarity">
    <text evidence="2">Belongs to the MscS (TC 1.A.23) family.</text>
</comment>
<dbReference type="Pfam" id="PF00924">
    <property type="entry name" value="MS_channel_2nd"/>
    <property type="match status" value="1"/>
</dbReference>
<dbReference type="OrthoDB" id="9793781at2"/>
<dbReference type="InterPro" id="IPR006685">
    <property type="entry name" value="MscS_channel_2nd"/>
</dbReference>
<evidence type="ECO:0000313" key="11">
    <source>
        <dbReference type="EMBL" id="QED27618.1"/>
    </source>
</evidence>
<evidence type="ECO:0000256" key="9">
    <source>
        <dbReference type="SAM" id="SignalP"/>
    </source>
</evidence>
<dbReference type="EMBL" id="CP042467">
    <property type="protein sequence ID" value="QED27618.1"/>
    <property type="molecule type" value="Genomic_DNA"/>
</dbReference>
<proteinExistence type="inferred from homology"/>
<dbReference type="InterPro" id="IPR010920">
    <property type="entry name" value="LSM_dom_sf"/>
</dbReference>
<dbReference type="SUPFAM" id="SSF82861">
    <property type="entry name" value="Mechanosensitive channel protein MscS (YggB), transmembrane region"/>
    <property type="match status" value="1"/>
</dbReference>
<dbReference type="Gene3D" id="1.10.287.1260">
    <property type="match status" value="1"/>
</dbReference>
<evidence type="ECO:0000256" key="4">
    <source>
        <dbReference type="ARBA" id="ARBA00022692"/>
    </source>
</evidence>
<dbReference type="SUPFAM" id="SSF82689">
    <property type="entry name" value="Mechanosensitive channel protein MscS (YggB), C-terminal domain"/>
    <property type="match status" value="1"/>
</dbReference>
<dbReference type="PROSITE" id="PS50914">
    <property type="entry name" value="BON"/>
    <property type="match status" value="1"/>
</dbReference>
<keyword evidence="5 8" id="KW-1133">Transmembrane helix</keyword>
<dbReference type="Gene3D" id="3.30.70.100">
    <property type="match status" value="1"/>
</dbReference>
<dbReference type="Pfam" id="PF04972">
    <property type="entry name" value="BON"/>
    <property type="match status" value="1"/>
</dbReference>
<evidence type="ECO:0000256" key="6">
    <source>
        <dbReference type="ARBA" id="ARBA00023136"/>
    </source>
</evidence>